<sequence>MTPCISLLETFPKYISLLAELSDCGGCMIEHQDPHDRPDLDIYIPANQQTLKRITNILSESEAQWGNFVLRKIEDLSKYNVAIVPHQIFWALAKIAGKYISEGFTPEEAFQCLLDYLWIKSNNGDHNIDLELVKNFMLKFCEQCIDTWRECNSEDKIRSQKRRMVWRFTVSVDSTKSPGHSFRRYIEMKCIHLPNKLSKVVDALCSSLDEWEKYRTEGKCIRRSDEGEVWGMTGLHDIQDQFKLIEQAWLNEMGAVTDNHKTPTRKKARGAKGAVPERSTLLHDYLTDLLLQRRPNHTKQCIDNLVELVENKWKDTSRAEPARLGPCYSTSIKICSGGKLRTGQSFRILLVSADSSNDVLGMLPEFATMPGTSRFIGGFLSTSNVGYVEVEMHQNLYANQGQGQEMLPEWWESYFKTGEEHNLAYVRGESAKPWLSTRSRGAHKLSQWVQKTGKESAGVMTKDQAVYNYLENDVAIVLAGYIGKSKDWQCSNCQRI</sequence>
<reference evidence="1" key="1">
    <citation type="journal article" date="2020" name="Stud. Mycol.">
        <title>101 Dothideomycetes genomes: a test case for predicting lifestyles and emergence of pathogens.</title>
        <authorList>
            <person name="Haridas S."/>
            <person name="Albert R."/>
            <person name="Binder M."/>
            <person name="Bloem J."/>
            <person name="Labutti K."/>
            <person name="Salamov A."/>
            <person name="Andreopoulos B."/>
            <person name="Baker S."/>
            <person name="Barry K."/>
            <person name="Bills G."/>
            <person name="Bluhm B."/>
            <person name="Cannon C."/>
            <person name="Castanera R."/>
            <person name="Culley D."/>
            <person name="Daum C."/>
            <person name="Ezra D."/>
            <person name="Gonzalez J."/>
            <person name="Henrissat B."/>
            <person name="Kuo A."/>
            <person name="Liang C."/>
            <person name="Lipzen A."/>
            <person name="Lutzoni F."/>
            <person name="Magnuson J."/>
            <person name="Mondo S."/>
            <person name="Nolan M."/>
            <person name="Ohm R."/>
            <person name="Pangilinan J."/>
            <person name="Park H.-J."/>
            <person name="Ramirez L."/>
            <person name="Alfaro M."/>
            <person name="Sun H."/>
            <person name="Tritt A."/>
            <person name="Yoshinaga Y."/>
            <person name="Zwiers L.-H."/>
            <person name="Turgeon B."/>
            <person name="Goodwin S."/>
            <person name="Spatafora J."/>
            <person name="Crous P."/>
            <person name="Grigoriev I."/>
        </authorList>
    </citation>
    <scope>NUCLEOTIDE SEQUENCE</scope>
    <source>
        <strain evidence="1">CBS 110217</strain>
    </source>
</reference>
<evidence type="ECO:0000313" key="1">
    <source>
        <dbReference type="EMBL" id="KAF2022908.1"/>
    </source>
</evidence>
<name>A0A9P4LF93_9PLEO</name>
<dbReference type="Proteomes" id="UP000799777">
    <property type="component" value="Unassembled WGS sequence"/>
</dbReference>
<organism evidence="1 2">
    <name type="scientific">Setomelanomma holmii</name>
    <dbReference type="NCBI Taxonomy" id="210430"/>
    <lineage>
        <taxon>Eukaryota</taxon>
        <taxon>Fungi</taxon>
        <taxon>Dikarya</taxon>
        <taxon>Ascomycota</taxon>
        <taxon>Pezizomycotina</taxon>
        <taxon>Dothideomycetes</taxon>
        <taxon>Pleosporomycetidae</taxon>
        <taxon>Pleosporales</taxon>
        <taxon>Pleosporineae</taxon>
        <taxon>Phaeosphaeriaceae</taxon>
        <taxon>Setomelanomma</taxon>
    </lineage>
</organism>
<comment type="caution">
    <text evidence="1">The sequence shown here is derived from an EMBL/GenBank/DDBJ whole genome shotgun (WGS) entry which is preliminary data.</text>
</comment>
<dbReference type="EMBL" id="ML978409">
    <property type="protein sequence ID" value="KAF2022908.1"/>
    <property type="molecule type" value="Genomic_DNA"/>
</dbReference>
<dbReference type="AlphaFoldDB" id="A0A9P4LF93"/>
<accession>A0A9P4LF93</accession>
<protein>
    <submittedName>
        <fullName evidence="1">Uncharacterized protein</fullName>
    </submittedName>
</protein>
<proteinExistence type="predicted"/>
<gene>
    <name evidence="1" type="ORF">EK21DRAFT_95344</name>
</gene>
<keyword evidence="2" id="KW-1185">Reference proteome</keyword>
<evidence type="ECO:0000313" key="2">
    <source>
        <dbReference type="Proteomes" id="UP000799777"/>
    </source>
</evidence>